<keyword evidence="1" id="KW-0472">Membrane</keyword>
<reference evidence="2 3" key="1">
    <citation type="submission" date="2022-03" db="EMBL/GenBank/DDBJ databases">
        <authorList>
            <person name="Koch H."/>
        </authorList>
    </citation>
    <scope>NUCLEOTIDE SEQUENCE [LARGE SCALE GENOMIC DNA]</scope>
    <source>
        <strain evidence="2 3">G1</strain>
    </source>
</reference>
<proteinExistence type="predicted"/>
<evidence type="ECO:0000313" key="2">
    <source>
        <dbReference type="EMBL" id="CAH2031324.1"/>
    </source>
</evidence>
<keyword evidence="3" id="KW-1185">Reference proteome</keyword>
<sequence length="56" mass="6521">MQTQGEPYEFEVPVKNSKIALYTVIAFIVCAIVYHILVREPSLEWPTNIIHLLVRH</sequence>
<protein>
    <submittedName>
        <fullName evidence="2">Uncharacterized protein</fullName>
    </submittedName>
</protein>
<evidence type="ECO:0000256" key="1">
    <source>
        <dbReference type="SAM" id="Phobius"/>
    </source>
</evidence>
<dbReference type="Proteomes" id="UP001295463">
    <property type="component" value="Chromosome"/>
</dbReference>
<name>A0ABM9D9C5_9BACT</name>
<dbReference type="EMBL" id="OW150024">
    <property type="protein sequence ID" value="CAH2031324.1"/>
    <property type="molecule type" value="Genomic_DNA"/>
</dbReference>
<organism evidence="2 3">
    <name type="scientific">Trichlorobacter ammonificans</name>
    <dbReference type="NCBI Taxonomy" id="2916410"/>
    <lineage>
        <taxon>Bacteria</taxon>
        <taxon>Pseudomonadati</taxon>
        <taxon>Thermodesulfobacteriota</taxon>
        <taxon>Desulfuromonadia</taxon>
        <taxon>Geobacterales</taxon>
        <taxon>Geobacteraceae</taxon>
        <taxon>Trichlorobacter</taxon>
    </lineage>
</organism>
<evidence type="ECO:0000313" key="3">
    <source>
        <dbReference type="Proteomes" id="UP001295463"/>
    </source>
</evidence>
<keyword evidence="1" id="KW-0812">Transmembrane</keyword>
<gene>
    <name evidence="2" type="ORF">GEAMG1_1494</name>
</gene>
<keyword evidence="1" id="KW-1133">Transmembrane helix</keyword>
<accession>A0ABM9D9C5</accession>
<feature type="transmembrane region" description="Helical" evidence="1">
    <location>
        <begin position="19"/>
        <end position="38"/>
    </location>
</feature>